<evidence type="ECO:0000313" key="5">
    <source>
        <dbReference type="Proteomes" id="UP000822476"/>
    </source>
</evidence>
<feature type="compositionally biased region" description="Polar residues" evidence="2">
    <location>
        <begin position="672"/>
        <end position="685"/>
    </location>
</feature>
<reference evidence="4" key="1">
    <citation type="submission" date="2019-07" db="EMBL/GenBank/DDBJ databases">
        <title>Annotation for the trematode Paragonimus miyazaki's.</title>
        <authorList>
            <person name="Choi Y.-J."/>
        </authorList>
    </citation>
    <scope>NUCLEOTIDE SEQUENCE</scope>
    <source>
        <strain evidence="4">Japan</strain>
    </source>
</reference>
<dbReference type="AlphaFoldDB" id="A0A8S9YTH9"/>
<dbReference type="GO" id="GO:0000981">
    <property type="term" value="F:DNA-binding transcription factor activity, RNA polymerase II-specific"/>
    <property type="evidence" value="ECO:0007669"/>
    <property type="project" value="TreeGrafter"/>
</dbReference>
<dbReference type="PANTHER" id="PTHR45879:SF4">
    <property type="entry name" value="CAMP-RESPONSIVE ELEMENT MODULATOR"/>
    <property type="match status" value="1"/>
</dbReference>
<dbReference type="PANTHER" id="PTHR45879">
    <property type="entry name" value="CYCLIC AMP RESPONSE ELEMENT-BINDING PROTEIN B"/>
    <property type="match status" value="1"/>
</dbReference>
<dbReference type="InterPro" id="IPR004827">
    <property type="entry name" value="bZIP"/>
</dbReference>
<dbReference type="SMART" id="SM00338">
    <property type="entry name" value="BRLZ"/>
    <property type="match status" value="1"/>
</dbReference>
<dbReference type="GO" id="GO:0000978">
    <property type="term" value="F:RNA polymerase II cis-regulatory region sequence-specific DNA binding"/>
    <property type="evidence" value="ECO:0007669"/>
    <property type="project" value="TreeGrafter"/>
</dbReference>
<dbReference type="EMBL" id="JTDE01005466">
    <property type="protein sequence ID" value="KAF7249221.1"/>
    <property type="molecule type" value="Genomic_DNA"/>
</dbReference>
<dbReference type="OrthoDB" id="5970722at2759"/>
<feature type="compositionally biased region" description="Polar residues" evidence="2">
    <location>
        <begin position="1"/>
        <end position="13"/>
    </location>
</feature>
<keyword evidence="5" id="KW-1185">Reference proteome</keyword>
<dbReference type="SUPFAM" id="SSF57959">
    <property type="entry name" value="Leucine zipper domain"/>
    <property type="match status" value="1"/>
</dbReference>
<name>A0A8S9YTH9_9TREM</name>
<evidence type="ECO:0000313" key="4">
    <source>
        <dbReference type="EMBL" id="KAF7249221.1"/>
    </source>
</evidence>
<feature type="compositionally biased region" description="Low complexity" evidence="2">
    <location>
        <begin position="372"/>
        <end position="381"/>
    </location>
</feature>
<evidence type="ECO:0000256" key="1">
    <source>
        <dbReference type="SAM" id="Coils"/>
    </source>
</evidence>
<dbReference type="GO" id="GO:1990589">
    <property type="term" value="C:ATF4-CREB1 transcription factor complex"/>
    <property type="evidence" value="ECO:0007669"/>
    <property type="project" value="TreeGrafter"/>
</dbReference>
<dbReference type="Proteomes" id="UP000822476">
    <property type="component" value="Unassembled WGS sequence"/>
</dbReference>
<feature type="region of interest" description="Disordered" evidence="2">
    <location>
        <begin position="1"/>
        <end position="33"/>
    </location>
</feature>
<dbReference type="PROSITE" id="PS00036">
    <property type="entry name" value="BZIP_BASIC"/>
    <property type="match status" value="1"/>
</dbReference>
<dbReference type="InterPro" id="IPR001630">
    <property type="entry name" value="Leuzip_CREB"/>
</dbReference>
<feature type="region of interest" description="Disordered" evidence="2">
    <location>
        <begin position="372"/>
        <end position="416"/>
    </location>
</feature>
<accession>A0A8S9YTH9</accession>
<gene>
    <name evidence="4" type="ORF">EG68_09652</name>
</gene>
<proteinExistence type="predicted"/>
<feature type="compositionally biased region" description="Low complexity" evidence="2">
    <location>
        <begin position="406"/>
        <end position="415"/>
    </location>
</feature>
<evidence type="ECO:0000256" key="2">
    <source>
        <dbReference type="SAM" id="MobiDB-lite"/>
    </source>
</evidence>
<dbReference type="Gene3D" id="1.20.5.170">
    <property type="match status" value="1"/>
</dbReference>
<feature type="compositionally biased region" description="Polar residues" evidence="2">
    <location>
        <begin position="77"/>
        <end position="96"/>
    </location>
</feature>
<dbReference type="Pfam" id="PF00170">
    <property type="entry name" value="bZIP_1"/>
    <property type="match status" value="1"/>
</dbReference>
<comment type="caution">
    <text evidence="4">The sequence shown here is derived from an EMBL/GenBank/DDBJ whole genome shotgun (WGS) entry which is preliminary data.</text>
</comment>
<dbReference type="PROSITE" id="PS50217">
    <property type="entry name" value="BZIP"/>
    <property type="match status" value="1"/>
</dbReference>
<feature type="compositionally biased region" description="Polar residues" evidence="2">
    <location>
        <begin position="20"/>
        <end position="33"/>
    </location>
</feature>
<dbReference type="InterPro" id="IPR046347">
    <property type="entry name" value="bZIP_sf"/>
</dbReference>
<feature type="domain" description="BZIP" evidence="3">
    <location>
        <begin position="443"/>
        <end position="493"/>
    </location>
</feature>
<protein>
    <recommendedName>
        <fullName evidence="3">BZIP domain-containing protein</fullName>
    </recommendedName>
</protein>
<sequence length="783" mass="83517">MSNPSPTDVSVHSTLDHRPQSSGPQKAPLSSRNNFTTFNCMSSGVPSYNSSASSAMSAAAAAAFLLQAATSGPVNGDGSSNTSLPMRRSSTTNFFESPQASPFSSAVISAAAQQAAFAAAQAIGSSSSSPNMKTPSDLQAAVISLALAANPSSNHPEVSRYDRQEHIPRPSQAVTDLLFLSERHPELLTAHPTLASVFRRRSSTVLPSYFPDFSSTEPAIESVNKAPTDPVISGNTQHLTISDCSEPISSSVTVSRQAVCQSAKTTHSKDGNPFLFSLASLTNQSSKCPRYVPSTCEPTNMDYKTYAPVSASFTYDRGYSSIYKNSPRSDANLNPLAVHDSYNRNNPIANPSISPTPSSVANDCGPTLCQSTSPLSYSSQSNGASPRPNISPAPIDTRTRGGLLDSSSDMNSKSSIHYQSVRGCDSEIKHEFPTTGAYSDEPNRKREQRLIKNREAARECRRKKKEYVKCLEARVSLLESQNQQLIEELQKVKAVCFNELCGLGLNSSTAACAAAVLAAVTSVPVTYTIPSASTVTTLQKSPSELGVQPCGQSFHQATHPSDDPSGIPLAPVTRARTRRRSIIASSKILETSVTESVDSRSNANYDNGFADRIGDISQPLPPFAMGRITHTTNDLKTCLDPQAVLPESVNVCASTAFDSSADKYRRGDHNRSMQSLSAVSSSTTGHNDRTGYHYNTPAVSETTSNQVPGYLGNLPYMTKRTYRSLAANVDGKQTYSNQFHQPESQIKTPRTTNSVAGAAAILAAAAAMVADSESSDSDPRLTV</sequence>
<feature type="region of interest" description="Disordered" evidence="2">
    <location>
        <begin position="663"/>
        <end position="689"/>
    </location>
</feature>
<feature type="coiled-coil region" evidence="1">
    <location>
        <begin position="468"/>
        <end position="495"/>
    </location>
</feature>
<feature type="region of interest" description="Disordered" evidence="2">
    <location>
        <begin position="72"/>
        <end position="96"/>
    </location>
</feature>
<keyword evidence="1" id="KW-0175">Coiled coil</keyword>
<evidence type="ECO:0000259" key="3">
    <source>
        <dbReference type="PROSITE" id="PS50217"/>
    </source>
</evidence>
<organism evidence="4 5">
    <name type="scientific">Paragonimus skrjabini miyazakii</name>
    <dbReference type="NCBI Taxonomy" id="59628"/>
    <lineage>
        <taxon>Eukaryota</taxon>
        <taxon>Metazoa</taxon>
        <taxon>Spiralia</taxon>
        <taxon>Lophotrochozoa</taxon>
        <taxon>Platyhelminthes</taxon>
        <taxon>Trematoda</taxon>
        <taxon>Digenea</taxon>
        <taxon>Plagiorchiida</taxon>
        <taxon>Troglotremata</taxon>
        <taxon>Troglotrematidae</taxon>
        <taxon>Paragonimus</taxon>
    </lineage>
</organism>
<dbReference type="CDD" id="cd14690">
    <property type="entry name" value="bZIP_CREB1"/>
    <property type="match status" value="1"/>
</dbReference>